<evidence type="ECO:0000313" key="1">
    <source>
        <dbReference type="EMBL" id="MCK0196338.1"/>
    </source>
</evidence>
<accession>A0ABT0D8R1</accession>
<comment type="caution">
    <text evidence="1">The sequence shown here is derived from an EMBL/GenBank/DDBJ whole genome shotgun (WGS) entry which is preliminary data.</text>
</comment>
<sequence length="101" mass="10527">MPYDSAKDPWQGVSVSPVSLGRIGRAVTPDDAADLGRYARLRVFAPNSVANPSVAILPVENADGAPLVLPLPAGQASILPYLVRRVLATGTSIGLVIHTID</sequence>
<dbReference type="RefSeq" id="WP_247027326.1">
    <property type="nucleotide sequence ID" value="NZ_JALKCH010000003.1"/>
</dbReference>
<name>A0ABT0D8R1_9HYPH</name>
<organism evidence="1 2">
    <name type="scientific">Ancylobacter crimeensis</name>
    <dbReference type="NCBI Taxonomy" id="2579147"/>
    <lineage>
        <taxon>Bacteria</taxon>
        <taxon>Pseudomonadati</taxon>
        <taxon>Pseudomonadota</taxon>
        <taxon>Alphaproteobacteria</taxon>
        <taxon>Hyphomicrobiales</taxon>
        <taxon>Xanthobacteraceae</taxon>
        <taxon>Ancylobacter</taxon>
    </lineage>
</organism>
<protein>
    <submittedName>
        <fullName evidence="1">Uncharacterized protein</fullName>
    </submittedName>
</protein>
<gene>
    <name evidence="1" type="ORF">MWN34_05360</name>
</gene>
<dbReference type="Proteomes" id="UP001203284">
    <property type="component" value="Unassembled WGS sequence"/>
</dbReference>
<dbReference type="EMBL" id="JALKCH010000003">
    <property type="protein sequence ID" value="MCK0196338.1"/>
    <property type="molecule type" value="Genomic_DNA"/>
</dbReference>
<reference evidence="1 2" key="1">
    <citation type="submission" date="2022-04" db="EMBL/GenBank/DDBJ databases">
        <authorList>
            <person name="Grouzdev D.S."/>
            <person name="Pantiukh K.S."/>
            <person name="Krutkina M.S."/>
        </authorList>
    </citation>
    <scope>NUCLEOTIDE SEQUENCE [LARGE SCALE GENOMIC DNA]</scope>
    <source>
        <strain evidence="1 2">6x-1</strain>
    </source>
</reference>
<keyword evidence="2" id="KW-1185">Reference proteome</keyword>
<proteinExistence type="predicted"/>
<evidence type="ECO:0000313" key="2">
    <source>
        <dbReference type="Proteomes" id="UP001203284"/>
    </source>
</evidence>